<organism evidence="10 11">
    <name type="scientific">Halococcoides cellulosivorans</name>
    <dbReference type="NCBI Taxonomy" id="1679096"/>
    <lineage>
        <taxon>Archaea</taxon>
        <taxon>Methanobacteriati</taxon>
        <taxon>Methanobacteriota</taxon>
        <taxon>Stenosarchaea group</taxon>
        <taxon>Halobacteria</taxon>
        <taxon>Halobacteriales</taxon>
        <taxon>Haloarculaceae</taxon>
        <taxon>Halococcoides</taxon>
    </lineage>
</organism>
<dbReference type="GO" id="GO:0015420">
    <property type="term" value="F:ABC-type vitamin B12 transporter activity"/>
    <property type="evidence" value="ECO:0007669"/>
    <property type="project" value="UniProtKB-UniRule"/>
</dbReference>
<comment type="function">
    <text evidence="6 7">Catalyzes amidations at positions B, D, E, and G on adenosylcobyrinic A,C-diamide. NH(2) groups are provided by glutamine, and one molecule of ATP is hydrogenolyzed for each amidation.</text>
</comment>
<dbReference type="InterPro" id="IPR004459">
    <property type="entry name" value="CobQ_synth"/>
</dbReference>
<dbReference type="PROSITE" id="PS51274">
    <property type="entry name" value="GATASE_COBBQ"/>
    <property type="match status" value="1"/>
</dbReference>
<dbReference type="Gene3D" id="3.40.50.880">
    <property type="match status" value="1"/>
</dbReference>
<reference evidence="10 11" key="1">
    <citation type="submission" date="2018-04" db="EMBL/GenBank/DDBJ databases">
        <title>Halococcoides cellulosivorans gen. nov., sp. nov., an extremely halophilic cellulose-utilizing haloarchaeon from hypersaline lakes.</title>
        <authorList>
            <person name="Sorokin D.Y."/>
            <person name="Toshchakov S.V."/>
            <person name="Samarov N.I."/>
            <person name="Korzhenkov A."/>
            <person name="Kublanov I.V."/>
        </authorList>
    </citation>
    <scope>NUCLEOTIDE SEQUENCE [LARGE SCALE GENOMIC DNA]</scope>
    <source>
        <strain evidence="10 11">HArcel1</strain>
    </source>
</reference>
<dbReference type="AlphaFoldDB" id="A0A2R4X139"/>
<dbReference type="InterPro" id="IPR011698">
    <property type="entry name" value="GATase_3"/>
</dbReference>
<evidence type="ECO:0000259" key="9">
    <source>
        <dbReference type="Pfam" id="PF07685"/>
    </source>
</evidence>
<comment type="similarity">
    <text evidence="2 7">Belongs to the CobB/CobQ family. CobQ subfamily.</text>
</comment>
<name>A0A2R4X139_9EURY</name>
<comment type="pathway">
    <text evidence="1 7">Cofactor biosynthesis; adenosylcobalamin biosynthesis.</text>
</comment>
<evidence type="ECO:0000259" key="8">
    <source>
        <dbReference type="Pfam" id="PF01656"/>
    </source>
</evidence>
<feature type="active site" evidence="7">
    <location>
        <position position="447"/>
    </location>
</feature>
<keyword evidence="4 7" id="KW-0169">Cobalamin biosynthesis</keyword>
<feature type="domain" description="CobB/CobQ-like glutamine amidotransferase" evidence="9">
    <location>
        <begin position="273"/>
        <end position="453"/>
    </location>
</feature>
<dbReference type="EMBL" id="CP028858">
    <property type="protein sequence ID" value="AWB27508.1"/>
    <property type="molecule type" value="Genomic_DNA"/>
</dbReference>
<dbReference type="InterPro" id="IPR027417">
    <property type="entry name" value="P-loop_NTPase"/>
</dbReference>
<dbReference type="UniPathway" id="UPA00148"/>
<keyword evidence="11" id="KW-1185">Reference proteome</keyword>
<protein>
    <recommendedName>
        <fullName evidence="3 7">Probable cobyric acid synthase</fullName>
    </recommendedName>
</protein>
<feature type="domain" description="CobQ/CobB/MinD/ParA nucleotide binding" evidence="8">
    <location>
        <begin position="5"/>
        <end position="240"/>
    </location>
</feature>
<dbReference type="Pfam" id="PF01656">
    <property type="entry name" value="CbiA"/>
    <property type="match status" value="1"/>
</dbReference>
<evidence type="ECO:0000256" key="3">
    <source>
        <dbReference type="ARBA" id="ARBA00014921"/>
    </source>
</evidence>
<evidence type="ECO:0000256" key="4">
    <source>
        <dbReference type="ARBA" id="ARBA00022573"/>
    </source>
</evidence>
<dbReference type="NCBIfam" id="NF001989">
    <property type="entry name" value="PRK00784.1"/>
    <property type="match status" value="1"/>
</dbReference>
<evidence type="ECO:0000313" key="11">
    <source>
        <dbReference type="Proteomes" id="UP000244727"/>
    </source>
</evidence>
<evidence type="ECO:0000256" key="7">
    <source>
        <dbReference type="HAMAP-Rule" id="MF_00028"/>
    </source>
</evidence>
<evidence type="ECO:0000256" key="1">
    <source>
        <dbReference type="ARBA" id="ARBA00004953"/>
    </source>
</evidence>
<dbReference type="CDD" id="cd01750">
    <property type="entry name" value="GATase1_CobQ"/>
    <property type="match status" value="1"/>
</dbReference>
<dbReference type="GO" id="GO:0003824">
    <property type="term" value="F:catalytic activity"/>
    <property type="evidence" value="ECO:0007669"/>
    <property type="project" value="InterPro"/>
</dbReference>
<evidence type="ECO:0000313" key="10">
    <source>
        <dbReference type="EMBL" id="AWB27508.1"/>
    </source>
</evidence>
<accession>A0A2R4X139</accession>
<gene>
    <name evidence="7" type="primary">cobQ</name>
    <name evidence="10" type="ORF">HARCEL1_07195</name>
</gene>
<feature type="active site" description="Nucleophile" evidence="7">
    <location>
        <position position="350"/>
    </location>
</feature>
<dbReference type="HAMAP" id="MF_00028">
    <property type="entry name" value="CobQ"/>
    <property type="match status" value="1"/>
</dbReference>
<proteinExistence type="inferred from homology"/>
<evidence type="ECO:0000256" key="5">
    <source>
        <dbReference type="ARBA" id="ARBA00022962"/>
    </source>
</evidence>
<dbReference type="SUPFAM" id="SSF52317">
    <property type="entry name" value="Class I glutamine amidotransferase-like"/>
    <property type="match status" value="1"/>
</dbReference>
<keyword evidence="5 7" id="KW-0315">Glutamine amidotransferase</keyword>
<dbReference type="InterPro" id="IPR029062">
    <property type="entry name" value="Class_I_gatase-like"/>
</dbReference>
<dbReference type="NCBIfam" id="TIGR00313">
    <property type="entry name" value="cobQ"/>
    <property type="match status" value="1"/>
</dbReference>
<dbReference type="InterPro" id="IPR033949">
    <property type="entry name" value="CobQ_GATase1"/>
</dbReference>
<dbReference type="Gene3D" id="3.40.50.300">
    <property type="entry name" value="P-loop containing nucleotide triphosphate hydrolases"/>
    <property type="match status" value="1"/>
</dbReference>
<dbReference type="KEGG" id="harc:HARCEL1_07195"/>
<dbReference type="Proteomes" id="UP000244727">
    <property type="component" value="Chromosome"/>
</dbReference>
<dbReference type="SUPFAM" id="SSF52540">
    <property type="entry name" value="P-loop containing nucleoside triphosphate hydrolases"/>
    <property type="match status" value="1"/>
</dbReference>
<dbReference type="Pfam" id="PF07685">
    <property type="entry name" value="GATase_3"/>
    <property type="match status" value="1"/>
</dbReference>
<sequence length="504" mass="53053">MMAAILVAGTASHVGKSTVATGLARLLADRGLDVEPFKAQNMSTNARVAVRPEAVRETDDPLYGEIGVAQHTQARAAGVPPSTDHNPVLLKPRGDSESQLLLDGRPVAHADTAAFYGQYWERARETALAAYDRLDDRADVVVAEGAGSIAEINLHDRDLPNVEFARATDAQILLVVDIERGGAFAALYGTLELLPEDVRDQVVGAIVTKFRGDRSLLDPGIDAIERRTDVPVLAVLPHDDPGLPDEDSLSVPTDGVYRGGAGDSTAADVRATRIVVPQLPRLSNVADLDPLATMPGVEVVIRPLDRALTESTDAVVLPGTKNTVAAARAAREAGLGDRLATFSGPIVGLCGGYQILGERLHRADRETGGSPRSVAGLGLLAVETTFAAAKTIRRARYSIDARGPISGASGTVAGYEIHAGQTTTGDRPAPLDPASVATDRVLGTYLHGVFEHDGIRRAFLDAAGHDAARDRAARAPIDRAADLLRGRGVIDALDVASAAQRSRR</sequence>
<dbReference type="InterPro" id="IPR002586">
    <property type="entry name" value="CobQ/CobB/MinD/ParA_Nub-bd_dom"/>
</dbReference>
<evidence type="ECO:0000256" key="2">
    <source>
        <dbReference type="ARBA" id="ARBA00006205"/>
    </source>
</evidence>
<dbReference type="PANTHER" id="PTHR21343">
    <property type="entry name" value="DETHIOBIOTIN SYNTHETASE"/>
    <property type="match status" value="1"/>
</dbReference>
<dbReference type="PROSITE" id="PS51273">
    <property type="entry name" value="GATASE_TYPE_1"/>
    <property type="match status" value="1"/>
</dbReference>
<evidence type="ECO:0000256" key="6">
    <source>
        <dbReference type="ARBA" id="ARBA00025166"/>
    </source>
</evidence>
<dbReference type="GO" id="GO:0009236">
    <property type="term" value="P:cobalamin biosynthetic process"/>
    <property type="evidence" value="ECO:0007669"/>
    <property type="project" value="UniProtKB-UniRule"/>
</dbReference>
<dbReference type="PANTHER" id="PTHR21343:SF1">
    <property type="entry name" value="COBYRIC ACID SYNTHASE"/>
    <property type="match status" value="1"/>
</dbReference>